<evidence type="ECO:0000313" key="1">
    <source>
        <dbReference type="EMBL" id="MEZ8051767.1"/>
    </source>
</evidence>
<gene>
    <name evidence="1" type="ORF">ACED57_01215</name>
</gene>
<organism evidence="1 2">
    <name type="scientific">Vibrio atlanticus</name>
    <dbReference type="NCBI Taxonomy" id="693153"/>
    <lineage>
        <taxon>Bacteria</taxon>
        <taxon>Pseudomonadati</taxon>
        <taxon>Pseudomonadota</taxon>
        <taxon>Gammaproteobacteria</taxon>
        <taxon>Vibrionales</taxon>
        <taxon>Vibrionaceae</taxon>
        <taxon>Vibrio</taxon>
    </lineage>
</organism>
<accession>A0ABV4KJR7</accession>
<protein>
    <submittedName>
        <fullName evidence="1">Uncharacterized protein</fullName>
    </submittedName>
</protein>
<name>A0ABV4KJR7_9VIBR</name>
<dbReference type="RefSeq" id="WP_371707031.1">
    <property type="nucleotide sequence ID" value="NZ_JBGOOL010000002.1"/>
</dbReference>
<dbReference type="Proteomes" id="UP001569175">
    <property type="component" value="Unassembled WGS sequence"/>
</dbReference>
<sequence>MEMQTVGKGAISVISCLKDAYNKSKKRKIDTFMKCVDVRYELMTLGERDTLITYLDSSEGQDLLSDYVNNALNTSSQTVIMAYALLYCNDADFSFTASEKHSIVSALQGISDELVLLFVELSKLDPTHENDAFKRVLVTNQVGWQIQHGGNLYVDIAELIRRGLLLLDPKSATFESSEWNIAFGLSPLALQCVKLLEKSAELLKITNV</sequence>
<dbReference type="EMBL" id="JBGOOL010000002">
    <property type="protein sequence ID" value="MEZ8051767.1"/>
    <property type="molecule type" value="Genomic_DNA"/>
</dbReference>
<proteinExistence type="predicted"/>
<comment type="caution">
    <text evidence="1">The sequence shown here is derived from an EMBL/GenBank/DDBJ whole genome shotgun (WGS) entry which is preliminary data.</text>
</comment>
<keyword evidence="2" id="KW-1185">Reference proteome</keyword>
<evidence type="ECO:0000313" key="2">
    <source>
        <dbReference type="Proteomes" id="UP001569175"/>
    </source>
</evidence>
<reference evidence="1 2" key="1">
    <citation type="submission" date="2024-06" db="EMBL/GenBank/DDBJ databases">
        <authorList>
            <person name="Steensen K."/>
            <person name="Seneca J."/>
            <person name="Bartlau N."/>
            <person name="Yu A.X."/>
            <person name="Polz M.F."/>
        </authorList>
    </citation>
    <scope>NUCLEOTIDE SEQUENCE [LARGE SCALE GENOMIC DNA]</scope>
    <source>
        <strain evidence="1 2">1F9</strain>
    </source>
</reference>